<dbReference type="InParanoid" id="A0A165B9R5"/>
<feature type="region of interest" description="Disordered" evidence="1">
    <location>
        <begin position="394"/>
        <end position="475"/>
    </location>
</feature>
<protein>
    <submittedName>
        <fullName evidence="2">Uncharacterized protein</fullName>
    </submittedName>
</protein>
<dbReference type="STRING" id="1314785.A0A165B9R5"/>
<proteinExistence type="predicted"/>
<evidence type="ECO:0000256" key="1">
    <source>
        <dbReference type="SAM" id="MobiDB-lite"/>
    </source>
</evidence>
<reference evidence="2 3" key="1">
    <citation type="journal article" date="2016" name="Mol. Biol. Evol.">
        <title>Comparative Genomics of Early-Diverging Mushroom-Forming Fungi Provides Insights into the Origins of Lignocellulose Decay Capabilities.</title>
        <authorList>
            <person name="Nagy L.G."/>
            <person name="Riley R."/>
            <person name="Tritt A."/>
            <person name="Adam C."/>
            <person name="Daum C."/>
            <person name="Floudas D."/>
            <person name="Sun H."/>
            <person name="Yadav J.S."/>
            <person name="Pangilinan J."/>
            <person name="Larsson K.H."/>
            <person name="Matsuura K."/>
            <person name="Barry K."/>
            <person name="Labutti K."/>
            <person name="Kuo R."/>
            <person name="Ohm R.A."/>
            <person name="Bhattacharya S.S."/>
            <person name="Shirouzu T."/>
            <person name="Yoshinaga Y."/>
            <person name="Martin F.M."/>
            <person name="Grigoriev I.V."/>
            <person name="Hibbett D.S."/>
        </authorList>
    </citation>
    <scope>NUCLEOTIDE SEQUENCE [LARGE SCALE GENOMIC DNA]</scope>
    <source>
        <strain evidence="2 3">93-53</strain>
    </source>
</reference>
<dbReference type="Proteomes" id="UP000076871">
    <property type="component" value="Unassembled WGS sequence"/>
</dbReference>
<feature type="compositionally biased region" description="Polar residues" evidence="1">
    <location>
        <begin position="435"/>
        <end position="455"/>
    </location>
</feature>
<feature type="region of interest" description="Disordered" evidence="1">
    <location>
        <begin position="85"/>
        <end position="118"/>
    </location>
</feature>
<accession>A0A165B9R5</accession>
<organism evidence="2 3">
    <name type="scientific">Laetiporus sulphureus 93-53</name>
    <dbReference type="NCBI Taxonomy" id="1314785"/>
    <lineage>
        <taxon>Eukaryota</taxon>
        <taxon>Fungi</taxon>
        <taxon>Dikarya</taxon>
        <taxon>Basidiomycota</taxon>
        <taxon>Agaricomycotina</taxon>
        <taxon>Agaricomycetes</taxon>
        <taxon>Polyporales</taxon>
        <taxon>Laetiporus</taxon>
    </lineage>
</organism>
<evidence type="ECO:0000313" key="3">
    <source>
        <dbReference type="Proteomes" id="UP000076871"/>
    </source>
</evidence>
<dbReference type="GeneID" id="63831805"/>
<dbReference type="EMBL" id="KV427682">
    <property type="protein sequence ID" value="KZT00573.1"/>
    <property type="molecule type" value="Genomic_DNA"/>
</dbReference>
<gene>
    <name evidence="2" type="ORF">LAESUDRAFT_816455</name>
</gene>
<dbReference type="OrthoDB" id="3270344at2759"/>
<feature type="compositionally biased region" description="Polar residues" evidence="1">
    <location>
        <begin position="293"/>
        <end position="302"/>
    </location>
</feature>
<evidence type="ECO:0000313" key="2">
    <source>
        <dbReference type="EMBL" id="KZT00573.1"/>
    </source>
</evidence>
<dbReference type="AlphaFoldDB" id="A0A165B9R5"/>
<feature type="region of interest" description="Disordered" evidence="1">
    <location>
        <begin position="1"/>
        <end position="47"/>
    </location>
</feature>
<keyword evidence="3" id="KW-1185">Reference proteome</keyword>
<sequence>MASTTPLLQKRKRHSSFADSSARQDEPAKKATSKGSSDSSQEKGEYETGRVICEACGEGVSFRDVATGGFTVQHWEAHRLQCSNGLQQSPEPIPPTEDAPMDRQPPPSKRRRAKRSEEERIDYLRSDPYVAKFEAYRVLCASCDKWIRLRPNSTYCSIPWDAHRKSCLAKRAAKSSKPVDDRTALFANDPNVRKFDSERVLCKLCETWIPLGASDNLHAVKIWMDHRAACQQVILTSERSSSPIATVPSIASVPPPSKHLLALASSSSLPAQTPSRVSSSSSTSTSAAPSGSRDLTPTSFSPNAEPRRKNAEQRAAQLRADPLVGDLEPNRAFCSLCRKWVQLRQDSTYCAYPWQQHRAKCLKRQEKRIQTEVDLADFREREGVAIDMRLRFSEATRHDSDEPESEEGVESGNEIGQGRRPVARREEHPKAQALRNVSTLPSLTVYSSDRMTGTKSPVEHHPHGGIVRAGEDNGRPGQLADLETPLGRIDFAFLAVVHLFASTYERTDELTIAALVIYLNAAMPPDKHEDFDTAEVMKAAITLHERGCFVLEGDVIRVMG</sequence>
<feature type="compositionally biased region" description="Pro residues" evidence="1">
    <location>
        <begin position="91"/>
        <end position="107"/>
    </location>
</feature>
<dbReference type="RefSeq" id="XP_040758313.1">
    <property type="nucleotide sequence ID" value="XM_040914778.1"/>
</dbReference>
<feature type="region of interest" description="Disordered" evidence="1">
    <location>
        <begin position="267"/>
        <end position="315"/>
    </location>
</feature>
<name>A0A165B9R5_9APHY</name>
<feature type="compositionally biased region" description="Low complexity" evidence="1">
    <location>
        <begin position="267"/>
        <end position="292"/>
    </location>
</feature>